<feature type="transmembrane region" description="Helical" evidence="6">
    <location>
        <begin position="142"/>
        <end position="162"/>
    </location>
</feature>
<evidence type="ECO:0000256" key="1">
    <source>
        <dbReference type="ARBA" id="ARBA00004141"/>
    </source>
</evidence>
<dbReference type="Gene3D" id="1.20.1250.20">
    <property type="entry name" value="MFS general substrate transporter like domains"/>
    <property type="match status" value="2"/>
</dbReference>
<keyword evidence="7" id="KW-1185">Reference proteome</keyword>
<dbReference type="WBParaSite" id="MBELARI_LOCUS17535">
    <property type="protein sequence ID" value="MBELARI_LOCUS17535"/>
    <property type="gene ID" value="MBELARI_LOCUS17535"/>
</dbReference>
<evidence type="ECO:0000256" key="6">
    <source>
        <dbReference type="SAM" id="Phobius"/>
    </source>
</evidence>
<dbReference type="InterPro" id="IPR010291">
    <property type="entry name" value="Ion_channel_UNC-93"/>
</dbReference>
<evidence type="ECO:0000256" key="5">
    <source>
        <dbReference type="ARBA" id="ARBA00023136"/>
    </source>
</evidence>
<dbReference type="InterPro" id="IPR051617">
    <property type="entry name" value="UNC-93-like_regulator"/>
</dbReference>
<feature type="transmembrane region" description="Helical" evidence="6">
    <location>
        <begin position="296"/>
        <end position="316"/>
    </location>
</feature>
<name>A0AAF3ETY4_9BILA</name>
<accession>A0AAF3ETY4</accession>
<reference evidence="8" key="1">
    <citation type="submission" date="2024-02" db="UniProtKB">
        <authorList>
            <consortium name="WormBaseParasite"/>
        </authorList>
    </citation>
    <scope>IDENTIFICATION</scope>
</reference>
<feature type="transmembrane region" description="Helical" evidence="6">
    <location>
        <begin position="264"/>
        <end position="284"/>
    </location>
</feature>
<feature type="transmembrane region" description="Helical" evidence="6">
    <location>
        <begin position="226"/>
        <end position="252"/>
    </location>
</feature>
<proteinExistence type="inferred from homology"/>
<keyword evidence="5 6" id="KW-0472">Membrane</keyword>
<protein>
    <submittedName>
        <fullName evidence="8">UNC93-like protein MFSD11</fullName>
    </submittedName>
</protein>
<evidence type="ECO:0000313" key="8">
    <source>
        <dbReference type="WBParaSite" id="MBELARI_LOCUS17535"/>
    </source>
</evidence>
<sequence length="443" mass="48496">MFSCQVPDLFVVIQQCIGFFFVLAAYNGQIFIVVAVLRNLASDEIYGISDQSGYYTSSILCLSFTLSNFLAPPILARIGPKWAMVIGALFYALYMFGFLYLRGWLLYTLALLLGIGSALIWTGNGVNLVRHTPKHHMHRNNGIMWTGLQMALIAGALFLAIVLQTSDLVSSYQLVYAVFGILALIGAVILACLPKGSGTEKSDGLEEQSTKEVFARTFSLVKTRKMLMLTVVTCFLGAEGVFHSGVYGAALAATTRLQRNEVGIAYNVLALGLGEIIGGLLFGVGAKTKSPYGRRIVVLMGTVLLVLGFLMSFLFLPVDSPQKKTDEIAFIEPTLWFSLATAFVFGLGDSCWQTQAYTIAGGIYKDKDAAPAFALFQFFQAGSAGICFYISSILNLYWQLGLLSIFAILSTIAFYILQQWALEEQNIDKVTSQEEIKPENSEI</sequence>
<evidence type="ECO:0000256" key="4">
    <source>
        <dbReference type="ARBA" id="ARBA00022989"/>
    </source>
</evidence>
<dbReference type="PANTHER" id="PTHR23294:SF20">
    <property type="entry name" value="UNC93-LIKE PROTEIN MFSD11"/>
    <property type="match status" value="1"/>
</dbReference>
<evidence type="ECO:0000313" key="7">
    <source>
        <dbReference type="Proteomes" id="UP000887575"/>
    </source>
</evidence>
<comment type="similarity">
    <text evidence="2">Belongs to the unc-93 family.</text>
</comment>
<evidence type="ECO:0000256" key="3">
    <source>
        <dbReference type="ARBA" id="ARBA00022692"/>
    </source>
</evidence>
<dbReference type="Pfam" id="PF05978">
    <property type="entry name" value="UNC-93"/>
    <property type="match status" value="1"/>
</dbReference>
<feature type="transmembrane region" description="Helical" evidence="6">
    <location>
        <begin position="54"/>
        <end position="75"/>
    </location>
</feature>
<feature type="transmembrane region" description="Helical" evidence="6">
    <location>
        <begin position="174"/>
        <end position="193"/>
    </location>
</feature>
<feature type="transmembrane region" description="Helical" evidence="6">
    <location>
        <begin position="107"/>
        <end position="130"/>
    </location>
</feature>
<keyword evidence="4 6" id="KW-1133">Transmembrane helix</keyword>
<dbReference type="AlphaFoldDB" id="A0AAF3ETY4"/>
<feature type="transmembrane region" description="Helical" evidence="6">
    <location>
        <begin position="369"/>
        <end position="391"/>
    </location>
</feature>
<dbReference type="GO" id="GO:0016020">
    <property type="term" value="C:membrane"/>
    <property type="evidence" value="ECO:0007669"/>
    <property type="project" value="UniProtKB-SubCell"/>
</dbReference>
<keyword evidence="3 6" id="KW-0812">Transmembrane</keyword>
<evidence type="ECO:0000256" key="2">
    <source>
        <dbReference type="ARBA" id="ARBA00009172"/>
    </source>
</evidence>
<organism evidence="7 8">
    <name type="scientific">Mesorhabditis belari</name>
    <dbReference type="NCBI Taxonomy" id="2138241"/>
    <lineage>
        <taxon>Eukaryota</taxon>
        <taxon>Metazoa</taxon>
        <taxon>Ecdysozoa</taxon>
        <taxon>Nematoda</taxon>
        <taxon>Chromadorea</taxon>
        <taxon>Rhabditida</taxon>
        <taxon>Rhabditina</taxon>
        <taxon>Rhabditomorpha</taxon>
        <taxon>Rhabditoidea</taxon>
        <taxon>Rhabditidae</taxon>
        <taxon>Mesorhabditinae</taxon>
        <taxon>Mesorhabditis</taxon>
    </lineage>
</organism>
<feature type="transmembrane region" description="Helical" evidence="6">
    <location>
        <begin position="12"/>
        <end position="34"/>
    </location>
</feature>
<feature type="transmembrane region" description="Helical" evidence="6">
    <location>
        <begin position="397"/>
        <end position="417"/>
    </location>
</feature>
<dbReference type="PANTHER" id="PTHR23294">
    <property type="entry name" value="ET TRANSLATION PRODUCT-RELATED"/>
    <property type="match status" value="1"/>
</dbReference>
<feature type="transmembrane region" description="Helical" evidence="6">
    <location>
        <begin position="82"/>
        <end position="101"/>
    </location>
</feature>
<dbReference type="InterPro" id="IPR036259">
    <property type="entry name" value="MFS_trans_sf"/>
</dbReference>
<feature type="transmembrane region" description="Helical" evidence="6">
    <location>
        <begin position="328"/>
        <end position="348"/>
    </location>
</feature>
<dbReference type="Proteomes" id="UP000887575">
    <property type="component" value="Unassembled WGS sequence"/>
</dbReference>
<dbReference type="SUPFAM" id="SSF103473">
    <property type="entry name" value="MFS general substrate transporter"/>
    <property type="match status" value="1"/>
</dbReference>
<comment type="subcellular location">
    <subcellularLocation>
        <location evidence="1">Membrane</location>
        <topology evidence="1">Multi-pass membrane protein</topology>
    </subcellularLocation>
</comment>